<dbReference type="OrthoDB" id="10389782at2759"/>
<feature type="region of interest" description="Disordered" evidence="1">
    <location>
        <begin position="1"/>
        <end position="44"/>
    </location>
</feature>
<dbReference type="AlphaFoldDB" id="A0A427Y7I3"/>
<feature type="region of interest" description="Disordered" evidence="1">
    <location>
        <begin position="113"/>
        <end position="163"/>
    </location>
</feature>
<reference evidence="2 3" key="1">
    <citation type="submission" date="2018-11" db="EMBL/GenBank/DDBJ databases">
        <title>Genome sequence of Saitozyma podzolica DSM 27192.</title>
        <authorList>
            <person name="Aliyu H."/>
            <person name="Gorte O."/>
            <person name="Ochsenreither K."/>
        </authorList>
    </citation>
    <scope>NUCLEOTIDE SEQUENCE [LARGE SCALE GENOMIC DNA]</scope>
    <source>
        <strain evidence="2 3">DSM 27192</strain>
    </source>
</reference>
<feature type="compositionally biased region" description="Acidic residues" evidence="1">
    <location>
        <begin position="126"/>
        <end position="151"/>
    </location>
</feature>
<comment type="caution">
    <text evidence="2">The sequence shown here is derived from an EMBL/GenBank/DDBJ whole genome shotgun (WGS) entry which is preliminary data.</text>
</comment>
<evidence type="ECO:0000256" key="1">
    <source>
        <dbReference type="SAM" id="MobiDB-lite"/>
    </source>
</evidence>
<sequence length="336" mass="35876">MTPPSGDGNGERQKKRTGPPSLGREAREEQGRGVAQSALSPGRYAPILNTILPKPMRITQLPTNDPHRLALLAQGHPFPTIPQSAIAPIVAATSAAAPASTFTAAPPALASTTSVGMVDTGANGDRDDDEDEDEGDDLDSEVGDEGEEEKVLEESPSTDESTLLGELRRRRNQARSDILSAPIGQPTGVYVSPYTALKIEAESKGDGNEVFKLGRAEAVDVGLDRFLREVAIKATGSRINEAEHVLPEVMRLLGVHPAFLLSVDKSSLSLVDEGAMTSFAPCIVKGSTVRADGRLVSHLCATMVYMFAFLARDSALAAQQKMRLEWKQAIARLKTL</sequence>
<accession>A0A427Y7I3</accession>
<organism evidence="2 3">
    <name type="scientific">Saitozyma podzolica</name>
    <dbReference type="NCBI Taxonomy" id="1890683"/>
    <lineage>
        <taxon>Eukaryota</taxon>
        <taxon>Fungi</taxon>
        <taxon>Dikarya</taxon>
        <taxon>Basidiomycota</taxon>
        <taxon>Agaricomycotina</taxon>
        <taxon>Tremellomycetes</taxon>
        <taxon>Tremellales</taxon>
        <taxon>Trimorphomycetaceae</taxon>
        <taxon>Saitozyma</taxon>
    </lineage>
</organism>
<dbReference type="EMBL" id="RSCD01000018">
    <property type="protein sequence ID" value="RSH87032.1"/>
    <property type="molecule type" value="Genomic_DNA"/>
</dbReference>
<name>A0A427Y7I3_9TREE</name>
<evidence type="ECO:0000313" key="3">
    <source>
        <dbReference type="Proteomes" id="UP000279259"/>
    </source>
</evidence>
<evidence type="ECO:0000313" key="2">
    <source>
        <dbReference type="EMBL" id="RSH87032.1"/>
    </source>
</evidence>
<proteinExistence type="predicted"/>
<dbReference type="Proteomes" id="UP000279259">
    <property type="component" value="Unassembled WGS sequence"/>
</dbReference>
<protein>
    <submittedName>
        <fullName evidence="2">Uncharacterized protein</fullName>
    </submittedName>
</protein>
<keyword evidence="3" id="KW-1185">Reference proteome</keyword>
<gene>
    <name evidence="2" type="ORF">EHS25_003520</name>
</gene>